<keyword evidence="7" id="KW-1185">Reference proteome</keyword>
<evidence type="ECO:0000256" key="2">
    <source>
        <dbReference type="ARBA" id="ARBA00023015"/>
    </source>
</evidence>
<dbReference type="InterPro" id="IPR036390">
    <property type="entry name" value="WH_DNA-bd_sf"/>
</dbReference>
<proteinExistence type="inferred from homology"/>
<dbReference type="GO" id="GO:0006351">
    <property type="term" value="P:DNA-templated transcription"/>
    <property type="evidence" value="ECO:0007669"/>
    <property type="project" value="TreeGrafter"/>
</dbReference>
<evidence type="ECO:0000259" key="5">
    <source>
        <dbReference type="PROSITE" id="PS50931"/>
    </source>
</evidence>
<dbReference type="FunFam" id="1.10.10.10:FF:000001">
    <property type="entry name" value="LysR family transcriptional regulator"/>
    <property type="match status" value="1"/>
</dbReference>
<dbReference type="InterPro" id="IPR005119">
    <property type="entry name" value="LysR_subst-bd"/>
</dbReference>
<dbReference type="CDD" id="cd08422">
    <property type="entry name" value="PBP2_CrgA_like"/>
    <property type="match status" value="1"/>
</dbReference>
<dbReference type="Pfam" id="PF00126">
    <property type="entry name" value="HTH_1"/>
    <property type="match status" value="1"/>
</dbReference>
<dbReference type="SUPFAM" id="SSF46785">
    <property type="entry name" value="Winged helix' DNA-binding domain"/>
    <property type="match status" value="1"/>
</dbReference>
<keyword evidence="4" id="KW-0804">Transcription</keyword>
<dbReference type="Gene3D" id="1.10.10.10">
    <property type="entry name" value="Winged helix-like DNA-binding domain superfamily/Winged helix DNA-binding domain"/>
    <property type="match status" value="1"/>
</dbReference>
<keyword evidence="2" id="KW-0805">Transcription regulation</keyword>
<comment type="similarity">
    <text evidence="1">Belongs to the LysR transcriptional regulatory family.</text>
</comment>
<dbReference type="GO" id="GO:0003700">
    <property type="term" value="F:DNA-binding transcription factor activity"/>
    <property type="evidence" value="ECO:0007669"/>
    <property type="project" value="InterPro"/>
</dbReference>
<accession>A0A848LVA0</accession>
<keyword evidence="3" id="KW-0238">DNA-binding</keyword>
<dbReference type="Pfam" id="PF03466">
    <property type="entry name" value="LysR_substrate"/>
    <property type="match status" value="1"/>
</dbReference>
<evidence type="ECO:0000256" key="3">
    <source>
        <dbReference type="ARBA" id="ARBA00023125"/>
    </source>
</evidence>
<dbReference type="PANTHER" id="PTHR30537">
    <property type="entry name" value="HTH-TYPE TRANSCRIPTIONAL REGULATOR"/>
    <property type="match status" value="1"/>
</dbReference>
<evidence type="ECO:0000256" key="4">
    <source>
        <dbReference type="ARBA" id="ARBA00023163"/>
    </source>
</evidence>
<feature type="domain" description="HTH lysR-type" evidence="5">
    <location>
        <begin position="1"/>
        <end position="58"/>
    </location>
</feature>
<dbReference type="InterPro" id="IPR036388">
    <property type="entry name" value="WH-like_DNA-bd_sf"/>
</dbReference>
<evidence type="ECO:0000256" key="1">
    <source>
        <dbReference type="ARBA" id="ARBA00009437"/>
    </source>
</evidence>
<protein>
    <submittedName>
        <fullName evidence="6">LysR family transcriptional regulator</fullName>
    </submittedName>
</protein>
<organism evidence="6 7">
    <name type="scientific">Pyxidicoccus fallax</name>
    <dbReference type="NCBI Taxonomy" id="394095"/>
    <lineage>
        <taxon>Bacteria</taxon>
        <taxon>Pseudomonadati</taxon>
        <taxon>Myxococcota</taxon>
        <taxon>Myxococcia</taxon>
        <taxon>Myxococcales</taxon>
        <taxon>Cystobacterineae</taxon>
        <taxon>Myxococcaceae</taxon>
        <taxon>Pyxidicoccus</taxon>
    </lineage>
</organism>
<dbReference type="Proteomes" id="UP000518300">
    <property type="component" value="Unassembled WGS sequence"/>
</dbReference>
<dbReference type="RefSeq" id="WP_169350676.1">
    <property type="nucleotide sequence ID" value="NZ_JABBJJ010000327.1"/>
</dbReference>
<gene>
    <name evidence="6" type="ORF">HG543_42580</name>
</gene>
<dbReference type="InterPro" id="IPR000847">
    <property type="entry name" value="LysR_HTH_N"/>
</dbReference>
<dbReference type="InterPro" id="IPR058163">
    <property type="entry name" value="LysR-type_TF_proteobact-type"/>
</dbReference>
<comment type="caution">
    <text evidence="6">The sequence shown here is derived from an EMBL/GenBank/DDBJ whole genome shotgun (WGS) entry which is preliminary data.</text>
</comment>
<reference evidence="6 7" key="1">
    <citation type="submission" date="2020-04" db="EMBL/GenBank/DDBJ databases">
        <title>Draft genome of Pyxidicoccus fallax type strain.</title>
        <authorList>
            <person name="Whitworth D.E."/>
        </authorList>
    </citation>
    <scope>NUCLEOTIDE SEQUENCE [LARGE SCALE GENOMIC DNA]</scope>
    <source>
        <strain evidence="6 7">DSM 14698</strain>
    </source>
</reference>
<dbReference type="PANTHER" id="PTHR30537:SF5">
    <property type="entry name" value="HTH-TYPE TRANSCRIPTIONAL ACTIVATOR TTDR-RELATED"/>
    <property type="match status" value="1"/>
</dbReference>
<dbReference type="GO" id="GO:0043565">
    <property type="term" value="F:sequence-specific DNA binding"/>
    <property type="evidence" value="ECO:0007669"/>
    <property type="project" value="TreeGrafter"/>
</dbReference>
<dbReference type="SUPFAM" id="SSF53850">
    <property type="entry name" value="Periplasmic binding protein-like II"/>
    <property type="match status" value="1"/>
</dbReference>
<evidence type="ECO:0000313" key="6">
    <source>
        <dbReference type="EMBL" id="NMO21492.1"/>
    </source>
</evidence>
<name>A0A848LVA0_9BACT</name>
<dbReference type="EMBL" id="JABBJJ010000327">
    <property type="protein sequence ID" value="NMO21492.1"/>
    <property type="molecule type" value="Genomic_DNA"/>
</dbReference>
<dbReference type="Gene3D" id="3.40.190.10">
    <property type="entry name" value="Periplasmic binding protein-like II"/>
    <property type="match status" value="2"/>
</dbReference>
<evidence type="ECO:0000313" key="7">
    <source>
        <dbReference type="Proteomes" id="UP000518300"/>
    </source>
</evidence>
<dbReference type="AlphaFoldDB" id="A0A848LVA0"/>
<dbReference type="PROSITE" id="PS50931">
    <property type="entry name" value="HTH_LYSR"/>
    <property type="match status" value="1"/>
</dbReference>
<sequence>MDLNRVATFIRVVEAGSFTAAATRLQLPTSSVSRSVAKLEQELGLVLLERTTRRISLTDAGRAYYERAREAVAGLDEATALAGEAAREPSGVVHVAAPPELVGKLAVTLGEFVRLYPKIHVDVMTTARGAELVGAEVDIAIVHGQLADSEHMVRKLGTSEHRLFAAASYLERRGRPRTVADLARHDAVLYRGTAGQATWELVGPRGPETVKVQGPLSGDNIEFVLDAVAGGHGIGLLPEFCMWPGATPGVPLEPVLPKYTSARALRSLVHSSRHLPKRVALLRDFLSTHLVSCCVKPGMRPS</sequence>